<protein>
    <recommendedName>
        <fullName evidence="3">XRE family transcriptional regulator</fullName>
    </recommendedName>
</protein>
<dbReference type="EMBL" id="BAAAPF010000119">
    <property type="protein sequence ID" value="GAA2128897.1"/>
    <property type="molecule type" value="Genomic_DNA"/>
</dbReference>
<comment type="caution">
    <text evidence="1">The sequence shown here is derived from an EMBL/GenBank/DDBJ whole genome shotgun (WGS) entry which is preliminary data.</text>
</comment>
<accession>A0ABN2YKN8</accession>
<dbReference type="SUPFAM" id="SSF48452">
    <property type="entry name" value="TPR-like"/>
    <property type="match status" value="1"/>
</dbReference>
<dbReference type="InterPro" id="IPR011990">
    <property type="entry name" value="TPR-like_helical_dom_sf"/>
</dbReference>
<evidence type="ECO:0008006" key="3">
    <source>
        <dbReference type="Google" id="ProtNLM"/>
    </source>
</evidence>
<evidence type="ECO:0000313" key="2">
    <source>
        <dbReference type="Proteomes" id="UP001500443"/>
    </source>
</evidence>
<gene>
    <name evidence="1" type="ORF">GCM10009802_36500</name>
</gene>
<proteinExistence type="predicted"/>
<reference evidence="1 2" key="1">
    <citation type="journal article" date="2019" name="Int. J. Syst. Evol. Microbiol.">
        <title>The Global Catalogue of Microorganisms (GCM) 10K type strain sequencing project: providing services to taxonomists for standard genome sequencing and annotation.</title>
        <authorList>
            <consortium name="The Broad Institute Genomics Platform"/>
            <consortium name="The Broad Institute Genome Sequencing Center for Infectious Disease"/>
            <person name="Wu L."/>
            <person name="Ma J."/>
        </authorList>
    </citation>
    <scope>NUCLEOTIDE SEQUENCE [LARGE SCALE GENOMIC DNA]</scope>
    <source>
        <strain evidence="1 2">JCM 15481</strain>
    </source>
</reference>
<name>A0ABN2YKN8_9ACTN</name>
<evidence type="ECO:0000313" key="1">
    <source>
        <dbReference type="EMBL" id="GAA2128897.1"/>
    </source>
</evidence>
<keyword evidence="2" id="KW-1185">Reference proteome</keyword>
<organism evidence="1 2">
    <name type="scientific">Streptomyces synnematoformans</name>
    <dbReference type="NCBI Taxonomy" id="415721"/>
    <lineage>
        <taxon>Bacteria</taxon>
        <taxon>Bacillati</taxon>
        <taxon>Actinomycetota</taxon>
        <taxon>Actinomycetes</taxon>
        <taxon>Kitasatosporales</taxon>
        <taxon>Streptomycetaceae</taxon>
        <taxon>Streptomyces</taxon>
    </lineage>
</organism>
<sequence length="440" mass="47406">MQGTAEGRTPQEIAETIHRHCSVSLLRAHRLARGLTLKSAAAELRNLGAGHGEKAPKPDPIQLGYWETGRNHPRPLTVELLCSFYASTPEEIGLTCTATMQALTLPGTPDIRTCPSAGGSFGLRLDAARREVDRTLASATVSPAQLDLLDERILWARQLYLYSPPAPMLETLLSLLADVEDLAGDRQPAAVQVRLSELTAVLSTLTADSLMKLGDLTRSQAWYGTARAAADDSGNVELRARVRAQAAMLPFYYGPLEVAVALTREARMMTRGRPSATTAFAAAAEARALARLGDAREAQDALHNAADLFERSGSGADTDDAFSFPERRFLLYRSGALTALGNTNQARRVQARARDLYPAKTGIDPALLQLETAICSALDQCPADACDLAGSAILTTLPAHRTPILRARAREVIRVLPPPTRSSRPARELREILALPPGAR</sequence>
<dbReference type="Proteomes" id="UP001500443">
    <property type="component" value="Unassembled WGS sequence"/>
</dbReference>